<protein>
    <submittedName>
        <fullName evidence="1">Uncharacterized protein</fullName>
    </submittedName>
</protein>
<proteinExistence type="predicted"/>
<name>A0A806J4X2_GLAPU</name>
<dbReference type="Proteomes" id="UP000014672">
    <property type="component" value="Chromosome"/>
</dbReference>
<evidence type="ECO:0000313" key="1">
    <source>
        <dbReference type="EMBL" id="AGO16867.1"/>
    </source>
</evidence>
<evidence type="ECO:0000313" key="2">
    <source>
        <dbReference type="Proteomes" id="UP000014672"/>
    </source>
</evidence>
<gene>
    <name evidence="1" type="ORF">K756_08720</name>
</gene>
<dbReference type="KEGG" id="hpaz:K756_08720"/>
<organism evidence="1 2">
    <name type="scientific">Glaesserella parasuis ZJ0906</name>
    <dbReference type="NCBI Taxonomy" id="1322346"/>
    <lineage>
        <taxon>Bacteria</taxon>
        <taxon>Pseudomonadati</taxon>
        <taxon>Pseudomonadota</taxon>
        <taxon>Gammaproteobacteria</taxon>
        <taxon>Pasteurellales</taxon>
        <taxon>Pasteurellaceae</taxon>
        <taxon>Glaesserella</taxon>
    </lineage>
</organism>
<dbReference type="EMBL" id="CP005384">
    <property type="protein sequence ID" value="AGO16867.1"/>
    <property type="molecule type" value="Genomic_DNA"/>
</dbReference>
<dbReference type="AlphaFoldDB" id="A0A806J4X2"/>
<accession>A0A806J4X2</accession>
<reference evidence="1 2" key="1">
    <citation type="journal article" date="2013" name="PLoS ONE">
        <title>Complete Genome Analysis of a Haemophilus parasuis Serovar 12 Strain from China.</title>
        <authorList>
            <person name="Li Y."/>
            <person name="Kwok A.H."/>
            <person name="Jiang J."/>
            <person name="Zou Y."/>
            <person name="Zheng F."/>
            <person name="Chen P."/>
            <person name="Hou C."/>
            <person name="Leung F.C."/>
            <person name="Jiang P."/>
        </authorList>
    </citation>
    <scope>NUCLEOTIDE SEQUENCE [LARGE SCALE GENOMIC DNA]</scope>
    <source>
        <strain evidence="1 2">ZJ0906</strain>
    </source>
</reference>
<sequence length="38" mass="3981">MLLDVLANNRNGRITAAGIKSAELNSSAVLLVLCLIGR</sequence>